<evidence type="ECO:0000256" key="2">
    <source>
        <dbReference type="ARBA" id="ARBA00023002"/>
    </source>
</evidence>
<dbReference type="InterPro" id="IPR023753">
    <property type="entry name" value="FAD/NAD-binding_dom"/>
</dbReference>
<dbReference type="Proteomes" id="UP000183257">
    <property type="component" value="Unassembled WGS sequence"/>
</dbReference>
<sequence length="333" mass="36936">MTRRDIIKQCGLALTALALPIPLISFSKINLMTDNKNFDVIIIGGSYAGLSSAMALGRALRNVLIIDSGLPCNRQTPHSHNFITQDGEKPSVIAERAQSQVLKYDTIRIHKDLAVNGKKIENGFAITTETDETFTAKKLIFATGVKDIMPNIKGFSECWGISVIHCPYCHGYEVRGENTGILANGDFAYHYAQLIRNWTKQLTIFTNGKSTLTKEQTDKIRNHNIPIIEKEITELQNENGHLKQLIFKDNSAFELNAIYSYPDFKQHCKIPEMLGCELTEQGLIKVDSFQKTTLSNVFACGDNSSPMRSVAIAVATGNTTGAVVNNVMTEEEF</sequence>
<feature type="domain" description="FAD/NAD(P)-binding" evidence="3">
    <location>
        <begin position="38"/>
        <end position="317"/>
    </location>
</feature>
<accession>A0A1K1QKW4</accession>
<dbReference type="PRINTS" id="PR00469">
    <property type="entry name" value="PNDRDTASEII"/>
</dbReference>
<dbReference type="Gene3D" id="3.50.50.60">
    <property type="entry name" value="FAD/NAD(P)-binding domain"/>
    <property type="match status" value="2"/>
</dbReference>
<evidence type="ECO:0000256" key="1">
    <source>
        <dbReference type="ARBA" id="ARBA00022630"/>
    </source>
</evidence>
<dbReference type="InterPro" id="IPR036188">
    <property type="entry name" value="FAD/NAD-bd_sf"/>
</dbReference>
<dbReference type="PANTHER" id="PTHR48105">
    <property type="entry name" value="THIOREDOXIN REDUCTASE 1-RELATED-RELATED"/>
    <property type="match status" value="1"/>
</dbReference>
<name>A0A1K1QKW4_9FLAO</name>
<protein>
    <submittedName>
        <fullName evidence="4">Thioredoxin reductase</fullName>
    </submittedName>
</protein>
<dbReference type="Pfam" id="PF07992">
    <property type="entry name" value="Pyr_redox_2"/>
    <property type="match status" value="1"/>
</dbReference>
<gene>
    <name evidence="4" type="ORF">SAMN05660313_02722</name>
</gene>
<evidence type="ECO:0000313" key="4">
    <source>
        <dbReference type="EMBL" id="SFW60251.1"/>
    </source>
</evidence>
<dbReference type="PRINTS" id="PR00368">
    <property type="entry name" value="FADPNR"/>
</dbReference>
<reference evidence="5" key="1">
    <citation type="submission" date="2016-11" db="EMBL/GenBank/DDBJ databases">
        <authorList>
            <person name="Varghese N."/>
            <person name="Submissions S."/>
        </authorList>
    </citation>
    <scope>NUCLEOTIDE SEQUENCE [LARGE SCALE GENOMIC DNA]</scope>
    <source>
        <strain evidence="5">DSM 24786</strain>
    </source>
</reference>
<dbReference type="AlphaFoldDB" id="A0A1K1QKW4"/>
<evidence type="ECO:0000313" key="5">
    <source>
        <dbReference type="Proteomes" id="UP000183257"/>
    </source>
</evidence>
<keyword evidence="1" id="KW-0285">Flavoprotein</keyword>
<keyword evidence="5" id="KW-1185">Reference proteome</keyword>
<proteinExistence type="predicted"/>
<dbReference type="EMBL" id="FPIY01000004">
    <property type="protein sequence ID" value="SFW60251.1"/>
    <property type="molecule type" value="Genomic_DNA"/>
</dbReference>
<dbReference type="GO" id="GO:0016491">
    <property type="term" value="F:oxidoreductase activity"/>
    <property type="evidence" value="ECO:0007669"/>
    <property type="project" value="UniProtKB-KW"/>
</dbReference>
<dbReference type="SUPFAM" id="SSF51905">
    <property type="entry name" value="FAD/NAD(P)-binding domain"/>
    <property type="match status" value="1"/>
</dbReference>
<dbReference type="STRING" id="76595.SAMN05660313_02722"/>
<evidence type="ECO:0000259" key="3">
    <source>
        <dbReference type="Pfam" id="PF07992"/>
    </source>
</evidence>
<dbReference type="InterPro" id="IPR050097">
    <property type="entry name" value="Ferredoxin-NADP_redctase_2"/>
</dbReference>
<organism evidence="4 5">
    <name type="scientific">Cellulophaga fucicola</name>
    <dbReference type="NCBI Taxonomy" id="76595"/>
    <lineage>
        <taxon>Bacteria</taxon>
        <taxon>Pseudomonadati</taxon>
        <taxon>Bacteroidota</taxon>
        <taxon>Flavobacteriia</taxon>
        <taxon>Flavobacteriales</taxon>
        <taxon>Flavobacteriaceae</taxon>
        <taxon>Cellulophaga</taxon>
    </lineage>
</organism>
<keyword evidence="2" id="KW-0560">Oxidoreductase</keyword>
<dbReference type="OrthoDB" id="9806179at2"/>